<dbReference type="SUPFAM" id="SSF103473">
    <property type="entry name" value="MFS general substrate transporter"/>
    <property type="match status" value="1"/>
</dbReference>
<proteinExistence type="predicted"/>
<dbReference type="Pfam" id="PF07690">
    <property type="entry name" value="MFS_1"/>
    <property type="match status" value="1"/>
</dbReference>
<keyword evidence="3" id="KW-1003">Cell membrane</keyword>
<evidence type="ECO:0000256" key="4">
    <source>
        <dbReference type="ARBA" id="ARBA00022692"/>
    </source>
</evidence>
<evidence type="ECO:0000256" key="3">
    <source>
        <dbReference type="ARBA" id="ARBA00022475"/>
    </source>
</evidence>
<dbReference type="GO" id="GO:0022857">
    <property type="term" value="F:transmembrane transporter activity"/>
    <property type="evidence" value="ECO:0007669"/>
    <property type="project" value="InterPro"/>
</dbReference>
<gene>
    <name evidence="9" type="ORF">Aph01nite_25690</name>
</gene>
<dbReference type="InterPro" id="IPR011701">
    <property type="entry name" value="MFS"/>
</dbReference>
<evidence type="ECO:0000256" key="7">
    <source>
        <dbReference type="SAM" id="Phobius"/>
    </source>
</evidence>
<evidence type="ECO:0000256" key="1">
    <source>
        <dbReference type="ARBA" id="ARBA00004651"/>
    </source>
</evidence>
<dbReference type="Gene3D" id="1.20.1720.10">
    <property type="entry name" value="Multidrug resistance protein D"/>
    <property type="match status" value="1"/>
</dbReference>
<feature type="transmembrane region" description="Helical" evidence="7">
    <location>
        <begin position="197"/>
        <end position="216"/>
    </location>
</feature>
<reference evidence="9" key="1">
    <citation type="submission" date="2021-01" db="EMBL/GenBank/DDBJ databases">
        <title>Whole genome shotgun sequence of Acrocarpospora phusangensis NBRC 108782.</title>
        <authorList>
            <person name="Komaki H."/>
            <person name="Tamura T."/>
        </authorList>
    </citation>
    <scope>NUCLEOTIDE SEQUENCE</scope>
    <source>
        <strain evidence="9">NBRC 108782</strain>
    </source>
</reference>
<feature type="transmembrane region" description="Helical" evidence="7">
    <location>
        <begin position="102"/>
        <end position="123"/>
    </location>
</feature>
<accession>A0A919UJQ1</accession>
<keyword evidence="5 7" id="KW-1133">Transmembrane helix</keyword>
<feature type="transmembrane region" description="Helical" evidence="7">
    <location>
        <begin position="47"/>
        <end position="65"/>
    </location>
</feature>
<name>A0A919UJQ1_9ACTN</name>
<evidence type="ECO:0000256" key="5">
    <source>
        <dbReference type="ARBA" id="ARBA00022989"/>
    </source>
</evidence>
<evidence type="ECO:0000313" key="9">
    <source>
        <dbReference type="EMBL" id="GIH24259.1"/>
    </source>
</evidence>
<dbReference type="PRINTS" id="PR01036">
    <property type="entry name" value="TCRTETB"/>
</dbReference>
<dbReference type="InterPro" id="IPR004638">
    <property type="entry name" value="EmrB-like"/>
</dbReference>
<organism evidence="9 10">
    <name type="scientific">Acrocarpospora phusangensis</name>
    <dbReference type="NCBI Taxonomy" id="1070424"/>
    <lineage>
        <taxon>Bacteria</taxon>
        <taxon>Bacillati</taxon>
        <taxon>Actinomycetota</taxon>
        <taxon>Actinomycetes</taxon>
        <taxon>Streptosporangiales</taxon>
        <taxon>Streptosporangiaceae</taxon>
        <taxon>Acrocarpospora</taxon>
    </lineage>
</organism>
<feature type="transmembrane region" description="Helical" evidence="7">
    <location>
        <begin position="265"/>
        <end position="287"/>
    </location>
</feature>
<feature type="transmembrane region" description="Helical" evidence="7">
    <location>
        <begin position="331"/>
        <end position="349"/>
    </location>
</feature>
<feature type="transmembrane region" description="Helical" evidence="7">
    <location>
        <begin position="473"/>
        <end position="493"/>
    </location>
</feature>
<evidence type="ECO:0000259" key="8">
    <source>
        <dbReference type="PROSITE" id="PS50850"/>
    </source>
</evidence>
<keyword evidence="10" id="KW-1185">Reference proteome</keyword>
<dbReference type="InterPro" id="IPR036259">
    <property type="entry name" value="MFS_trans_sf"/>
</dbReference>
<evidence type="ECO:0000256" key="6">
    <source>
        <dbReference type="ARBA" id="ARBA00023136"/>
    </source>
</evidence>
<keyword evidence="6 7" id="KW-0472">Membrane</keyword>
<feature type="transmembrane region" description="Helical" evidence="7">
    <location>
        <begin position="355"/>
        <end position="376"/>
    </location>
</feature>
<keyword evidence="4 7" id="KW-0812">Transmembrane</keyword>
<sequence>MPVTNTRKWGTLVISCLAMLLLALDLTVLHQAMPKLMEDLAPSATQLLWILDIYGFALAGLLITMGNLGDRIGRKRLLLIGTAAFGAASALTAYAPTPELLIAARALLGVAGATVMPSTLSIIRNVFTDPKERTAAVGIWSSISALGFAGGPVVGGLLLDHFWWGSVFLINVPITALLLIGGWLLLPESRNPRSRPIDLISVPLSFAGVIGLVYAMKVAAHDGLGERAVWISAAIGVLSLVVFVRRQTRLAEPLIDVRLFRHRAFTGSIGANVIILFAMLAMSVAFAQYFQLIRGWSPLVAGLAGLPGGFSAAIGGGLAGVLVSAIGRAKVVTLGLLLTGGGLFLYSLIELDTPYLLMLPAMMISGVGMGFTFAVTNDTILAAVPRERAGAASAISETATEVGGSLGIAVLGSVIGGLYSQRLTPPPGLPAGVAEAAGESLGGAFKVAATLPPDLAEALVGAAQRTYIDSMQVSALTGACLLAVLSLTVLYALRGVPKEIPEVVLDDEGQVDEPARTG</sequence>
<dbReference type="Gene3D" id="1.20.1250.20">
    <property type="entry name" value="MFS general substrate transporter like domains"/>
    <property type="match status" value="1"/>
</dbReference>
<dbReference type="CDD" id="cd17321">
    <property type="entry name" value="MFS_MMR_MDR_like"/>
    <property type="match status" value="1"/>
</dbReference>
<evidence type="ECO:0000256" key="2">
    <source>
        <dbReference type="ARBA" id="ARBA00022448"/>
    </source>
</evidence>
<dbReference type="Proteomes" id="UP000640052">
    <property type="component" value="Unassembled WGS sequence"/>
</dbReference>
<evidence type="ECO:0000313" key="10">
    <source>
        <dbReference type="Proteomes" id="UP000640052"/>
    </source>
</evidence>
<feature type="transmembrane region" description="Helical" evidence="7">
    <location>
        <begin position="299"/>
        <end position="324"/>
    </location>
</feature>
<comment type="subcellular location">
    <subcellularLocation>
        <location evidence="1">Cell membrane</location>
        <topology evidence="1">Multi-pass membrane protein</topology>
    </subcellularLocation>
</comment>
<dbReference type="RefSeq" id="WP_239161627.1">
    <property type="nucleotide sequence ID" value="NZ_BOOA01000017.1"/>
</dbReference>
<dbReference type="PANTHER" id="PTHR42718:SF47">
    <property type="entry name" value="METHYL VIOLOGEN RESISTANCE PROTEIN SMVA"/>
    <property type="match status" value="1"/>
</dbReference>
<feature type="transmembrane region" description="Helical" evidence="7">
    <location>
        <begin position="228"/>
        <end position="244"/>
    </location>
</feature>
<feature type="transmembrane region" description="Helical" evidence="7">
    <location>
        <begin position="135"/>
        <end position="155"/>
    </location>
</feature>
<feature type="transmembrane region" description="Helical" evidence="7">
    <location>
        <begin position="77"/>
        <end position="96"/>
    </location>
</feature>
<protein>
    <submittedName>
        <fullName evidence="9">MFS transporter</fullName>
    </submittedName>
</protein>
<dbReference type="EMBL" id="BOOA01000017">
    <property type="protein sequence ID" value="GIH24259.1"/>
    <property type="molecule type" value="Genomic_DNA"/>
</dbReference>
<feature type="transmembrane region" description="Helical" evidence="7">
    <location>
        <begin position="161"/>
        <end position="185"/>
    </location>
</feature>
<dbReference type="GO" id="GO:0005886">
    <property type="term" value="C:plasma membrane"/>
    <property type="evidence" value="ECO:0007669"/>
    <property type="project" value="UniProtKB-SubCell"/>
</dbReference>
<feature type="domain" description="Major facilitator superfamily (MFS) profile" evidence="8">
    <location>
        <begin position="11"/>
        <end position="498"/>
    </location>
</feature>
<dbReference type="InterPro" id="IPR020846">
    <property type="entry name" value="MFS_dom"/>
</dbReference>
<keyword evidence="2" id="KW-0813">Transport</keyword>
<comment type="caution">
    <text evidence="9">The sequence shown here is derived from an EMBL/GenBank/DDBJ whole genome shotgun (WGS) entry which is preliminary data.</text>
</comment>
<dbReference type="PROSITE" id="PS50850">
    <property type="entry name" value="MFS"/>
    <property type="match status" value="1"/>
</dbReference>
<dbReference type="PANTHER" id="PTHR42718">
    <property type="entry name" value="MAJOR FACILITATOR SUPERFAMILY MULTIDRUG TRANSPORTER MFSC"/>
    <property type="match status" value="1"/>
</dbReference>
<dbReference type="NCBIfam" id="TIGR00711">
    <property type="entry name" value="efflux_EmrB"/>
    <property type="match status" value="1"/>
</dbReference>
<dbReference type="AlphaFoldDB" id="A0A919UJQ1"/>